<sequence length="599" mass="69315">MEAIIKNGSHSLALVHYCPKTSASFIRARCLSFSKNSFPKKMVVVATRATPSISDHEATNRPLFQFPPSLLDDRFLSLSKNDSEMESLGRNIEVLKARVSDKLVCLDAKGKIHLIHMLVSLGVAYHFEKQIEEFLKDAFEKVENITIGEEDIYSISVIFRVFRLYGHKLSSDVFNRFKEENGDFKKCLIDDVRGILSFYEASHFGTNTEEILDEAMQFTHKHLELYVGGGTNADNEAHISELIRNVLYLSQQENAEVIVAREYIRFYEQEPHHDEMLLKFAKLNFKFMQLHYMQELQTVVRWWKELDLESKIPNYYRERVVECLFWATVVYMEPQYSTARIILAKCIVFLTILDDVYDAYCTLPEAIGFTESLERWEADAVDMLPDHLKVFLRSLIDFFQDLEGEVKSEGRLYNVQYAIDEIKRLFRADLALAKWARTGYTPNFDEYMEVGLVTGGVDCTAAVAFIGMGEIAGKEVYDWLRSRPKLIQTLDLKSRFRDDVVTYKDEMARGEIATGINCYMKQYGVTEEEAFLDFDRKVKHASKLMNEEYLKTNMPLKIARVAFNIGRLIDVNYKHGDGFTYMEMLQGQINSLFIDLITI</sequence>
<evidence type="ECO:0000256" key="7">
    <source>
        <dbReference type="ARBA" id="ARBA00038405"/>
    </source>
</evidence>
<name>R0IH63_9BRAS</name>
<dbReference type="EMBL" id="KB870805">
    <property type="protein sequence ID" value="EOA37725.1"/>
    <property type="molecule type" value="Genomic_DNA"/>
</dbReference>
<reference evidence="11" key="1">
    <citation type="journal article" date="2013" name="Nat. Genet.">
        <title>The Capsella rubella genome and the genomic consequences of rapid mating system evolution.</title>
        <authorList>
            <person name="Slotte T."/>
            <person name="Hazzouri K.M."/>
            <person name="Agren J.A."/>
            <person name="Koenig D."/>
            <person name="Maumus F."/>
            <person name="Guo Y.L."/>
            <person name="Steige K."/>
            <person name="Platts A.E."/>
            <person name="Escobar J.S."/>
            <person name="Newman L.K."/>
            <person name="Wang W."/>
            <person name="Mandakova T."/>
            <person name="Vello E."/>
            <person name="Smith L.M."/>
            <person name="Henz S.R."/>
            <person name="Steffen J."/>
            <person name="Takuno S."/>
            <person name="Brandvain Y."/>
            <person name="Coop G."/>
            <person name="Andolfatto P."/>
            <person name="Hu T.T."/>
            <person name="Blanchette M."/>
            <person name="Clark R.M."/>
            <person name="Quesneville H."/>
            <person name="Nordborg M."/>
            <person name="Gaut B.S."/>
            <person name="Lysak M.A."/>
            <person name="Jenkins J."/>
            <person name="Grimwood J."/>
            <person name="Chapman J."/>
            <person name="Prochnik S."/>
            <person name="Shu S."/>
            <person name="Rokhsar D."/>
            <person name="Schmutz J."/>
            <person name="Weigel D."/>
            <person name="Wright S.I."/>
        </authorList>
    </citation>
    <scope>NUCLEOTIDE SEQUENCE [LARGE SCALE GENOMIC DNA]</scope>
    <source>
        <strain evidence="11">cv. Monte Gargano</strain>
    </source>
</reference>
<evidence type="ECO:0000313" key="10">
    <source>
        <dbReference type="EMBL" id="EOA37725.1"/>
    </source>
</evidence>
<evidence type="ECO:0000259" key="9">
    <source>
        <dbReference type="Pfam" id="PF03936"/>
    </source>
</evidence>
<comment type="cofactor">
    <cofactor evidence="2">
        <name>Mg(2+)</name>
        <dbReference type="ChEBI" id="CHEBI:18420"/>
    </cofactor>
</comment>
<evidence type="ECO:0008006" key="12">
    <source>
        <dbReference type="Google" id="ProtNLM"/>
    </source>
</evidence>
<evidence type="ECO:0000256" key="1">
    <source>
        <dbReference type="ARBA" id="ARBA00001936"/>
    </source>
</evidence>
<dbReference type="CDD" id="cd00684">
    <property type="entry name" value="Terpene_cyclase_plant_C1"/>
    <property type="match status" value="1"/>
</dbReference>
<dbReference type="Pfam" id="PF03936">
    <property type="entry name" value="Terpene_synth_C"/>
    <property type="match status" value="1"/>
</dbReference>
<dbReference type="FunFam" id="1.50.10.130:FF:000001">
    <property type="entry name" value="Isoprene synthase, chloroplastic"/>
    <property type="match status" value="1"/>
</dbReference>
<evidence type="ECO:0000313" key="11">
    <source>
        <dbReference type="Proteomes" id="UP000029121"/>
    </source>
</evidence>
<dbReference type="PANTHER" id="PTHR31225">
    <property type="entry name" value="OS04G0344100 PROTEIN-RELATED"/>
    <property type="match status" value="1"/>
</dbReference>
<dbReference type="GO" id="GO:0016102">
    <property type="term" value="P:diterpenoid biosynthetic process"/>
    <property type="evidence" value="ECO:0007669"/>
    <property type="project" value="InterPro"/>
</dbReference>
<dbReference type="eggNOG" id="ENOG502QUCN">
    <property type="taxonomic scope" value="Eukaryota"/>
</dbReference>
<dbReference type="GO" id="GO:0010333">
    <property type="term" value="F:terpene synthase activity"/>
    <property type="evidence" value="ECO:0007669"/>
    <property type="project" value="InterPro"/>
</dbReference>
<evidence type="ECO:0000256" key="4">
    <source>
        <dbReference type="ARBA" id="ARBA00022842"/>
    </source>
</evidence>
<dbReference type="Gene3D" id="1.10.600.10">
    <property type="entry name" value="Farnesyl Diphosphate Synthase"/>
    <property type="match status" value="1"/>
</dbReference>
<dbReference type="InterPro" id="IPR050148">
    <property type="entry name" value="Terpene_synthase-like"/>
</dbReference>
<dbReference type="Pfam" id="PF01397">
    <property type="entry name" value="Terpene_synth"/>
    <property type="match status" value="1"/>
</dbReference>
<proteinExistence type="inferred from homology"/>
<keyword evidence="3" id="KW-0479">Metal-binding</keyword>
<evidence type="ECO:0000259" key="8">
    <source>
        <dbReference type="Pfam" id="PF01397"/>
    </source>
</evidence>
<keyword evidence="5" id="KW-0464">Manganese</keyword>
<dbReference type="InterPro" id="IPR036965">
    <property type="entry name" value="Terpene_synth_N_sf"/>
</dbReference>
<feature type="domain" description="Terpene synthase metal-binding" evidence="9">
    <location>
        <begin position="304"/>
        <end position="543"/>
    </location>
</feature>
<gene>
    <name evidence="10" type="ORF">CARUB_v10012477mg</name>
</gene>
<keyword evidence="4" id="KW-0460">Magnesium</keyword>
<dbReference type="SUPFAM" id="SSF48576">
    <property type="entry name" value="Terpenoid synthases"/>
    <property type="match status" value="1"/>
</dbReference>
<dbReference type="GO" id="GO:0000287">
    <property type="term" value="F:magnesium ion binding"/>
    <property type="evidence" value="ECO:0007669"/>
    <property type="project" value="InterPro"/>
</dbReference>
<dbReference type="SFLD" id="SFLDG01019">
    <property type="entry name" value="Terpene_Cyclase_Like_1_C_Termi"/>
    <property type="match status" value="1"/>
</dbReference>
<dbReference type="OrthoDB" id="1877784at2759"/>
<dbReference type="InterPro" id="IPR001906">
    <property type="entry name" value="Terpene_synth_N"/>
</dbReference>
<accession>R0IH63</accession>
<evidence type="ECO:0000256" key="3">
    <source>
        <dbReference type="ARBA" id="ARBA00022723"/>
    </source>
</evidence>
<feature type="domain" description="Terpene synthase N-terminal" evidence="8">
    <location>
        <begin position="72"/>
        <end position="247"/>
    </location>
</feature>
<dbReference type="AlphaFoldDB" id="R0IH63"/>
<evidence type="ECO:0000256" key="5">
    <source>
        <dbReference type="ARBA" id="ARBA00023211"/>
    </source>
</evidence>
<comment type="cofactor">
    <cofactor evidence="1">
        <name>Mn(2+)</name>
        <dbReference type="ChEBI" id="CHEBI:29035"/>
    </cofactor>
</comment>
<keyword evidence="6" id="KW-0456">Lyase</keyword>
<dbReference type="KEGG" id="crb:17897395"/>
<dbReference type="PANTHER" id="PTHR31225:SF242">
    <property type="entry name" value="TERPENOID SYNTHASE 9"/>
    <property type="match status" value="1"/>
</dbReference>
<organism evidence="10 11">
    <name type="scientific">Capsella rubella</name>
    <dbReference type="NCBI Taxonomy" id="81985"/>
    <lineage>
        <taxon>Eukaryota</taxon>
        <taxon>Viridiplantae</taxon>
        <taxon>Streptophyta</taxon>
        <taxon>Embryophyta</taxon>
        <taxon>Tracheophyta</taxon>
        <taxon>Spermatophyta</taxon>
        <taxon>Magnoliopsida</taxon>
        <taxon>eudicotyledons</taxon>
        <taxon>Gunneridae</taxon>
        <taxon>Pentapetalae</taxon>
        <taxon>rosids</taxon>
        <taxon>malvids</taxon>
        <taxon>Brassicales</taxon>
        <taxon>Brassicaceae</taxon>
        <taxon>Camelineae</taxon>
        <taxon>Capsella</taxon>
    </lineage>
</organism>
<dbReference type="InterPro" id="IPR008930">
    <property type="entry name" value="Terpenoid_cyclase/PrenylTrfase"/>
</dbReference>
<dbReference type="FunFam" id="1.10.600.10:FF:000007">
    <property type="entry name" value="Isoprene synthase, chloroplastic"/>
    <property type="match status" value="1"/>
</dbReference>
<dbReference type="Proteomes" id="UP000029121">
    <property type="component" value="Unassembled WGS sequence"/>
</dbReference>
<dbReference type="Gene3D" id="1.50.10.130">
    <property type="entry name" value="Terpene synthase, N-terminal domain"/>
    <property type="match status" value="1"/>
</dbReference>
<dbReference type="InterPro" id="IPR034741">
    <property type="entry name" value="Terpene_cyclase-like_1_C"/>
</dbReference>
<dbReference type="SFLD" id="SFLDS00005">
    <property type="entry name" value="Isoprenoid_Synthase_Type_I"/>
    <property type="match status" value="1"/>
</dbReference>
<dbReference type="InterPro" id="IPR008949">
    <property type="entry name" value="Isoprenoid_synthase_dom_sf"/>
</dbReference>
<keyword evidence="11" id="KW-1185">Reference proteome</keyword>
<comment type="similarity">
    <text evidence="7">Belongs to the terpene synthase family. Tpsa subfamily.</text>
</comment>
<dbReference type="STRING" id="81985.R0IH63"/>
<evidence type="ECO:0000256" key="6">
    <source>
        <dbReference type="ARBA" id="ARBA00023239"/>
    </source>
</evidence>
<protein>
    <recommendedName>
        <fullName evidence="12">(+)-delta-cadinene synthase</fullName>
    </recommendedName>
</protein>
<dbReference type="InterPro" id="IPR005630">
    <property type="entry name" value="Terpene_synthase_metal-bd"/>
</dbReference>
<dbReference type="SUPFAM" id="SSF48239">
    <property type="entry name" value="Terpenoid cyclases/Protein prenyltransferases"/>
    <property type="match status" value="1"/>
</dbReference>
<dbReference type="InterPro" id="IPR044814">
    <property type="entry name" value="Terpene_cyclase_plant_C1"/>
</dbReference>
<evidence type="ECO:0000256" key="2">
    <source>
        <dbReference type="ARBA" id="ARBA00001946"/>
    </source>
</evidence>